<feature type="domain" description="Rhodanese" evidence="1">
    <location>
        <begin position="15"/>
        <end position="102"/>
    </location>
</feature>
<evidence type="ECO:0000313" key="2">
    <source>
        <dbReference type="EMBL" id="MFD0931160.1"/>
    </source>
</evidence>
<evidence type="ECO:0000313" key="3">
    <source>
        <dbReference type="Proteomes" id="UP001597049"/>
    </source>
</evidence>
<dbReference type="InterPro" id="IPR001763">
    <property type="entry name" value="Rhodanese-like_dom"/>
</dbReference>
<dbReference type="Proteomes" id="UP001597049">
    <property type="component" value="Unassembled WGS sequence"/>
</dbReference>
<organism evidence="2 3">
    <name type="scientific">Psychroflexus salinarum</name>
    <dbReference type="NCBI Taxonomy" id="546024"/>
    <lineage>
        <taxon>Bacteria</taxon>
        <taxon>Pseudomonadati</taxon>
        <taxon>Bacteroidota</taxon>
        <taxon>Flavobacteriia</taxon>
        <taxon>Flavobacteriales</taxon>
        <taxon>Flavobacteriaceae</taxon>
        <taxon>Psychroflexus</taxon>
    </lineage>
</organism>
<dbReference type="EMBL" id="JBHTIV010000002">
    <property type="protein sequence ID" value="MFD0931160.1"/>
    <property type="molecule type" value="Genomic_DNA"/>
</dbReference>
<dbReference type="RefSeq" id="WP_379656498.1">
    <property type="nucleotide sequence ID" value="NZ_JBHTIV010000002.1"/>
</dbReference>
<reference evidence="3" key="1">
    <citation type="journal article" date="2019" name="Int. J. Syst. Evol. Microbiol.">
        <title>The Global Catalogue of Microorganisms (GCM) 10K type strain sequencing project: providing services to taxonomists for standard genome sequencing and annotation.</title>
        <authorList>
            <consortium name="The Broad Institute Genomics Platform"/>
            <consortium name="The Broad Institute Genome Sequencing Center for Infectious Disease"/>
            <person name="Wu L."/>
            <person name="Ma J."/>
        </authorList>
    </citation>
    <scope>NUCLEOTIDE SEQUENCE [LARGE SCALE GENOMIC DNA]</scope>
    <source>
        <strain evidence="3">CCUG 56752</strain>
    </source>
</reference>
<protein>
    <submittedName>
        <fullName evidence="2">Rhodanese-like domain-containing protein</fullName>
    </submittedName>
</protein>
<accession>A0ABW3GPS1</accession>
<dbReference type="InterPro" id="IPR036873">
    <property type="entry name" value="Rhodanese-like_dom_sf"/>
</dbReference>
<comment type="caution">
    <text evidence="2">The sequence shown here is derived from an EMBL/GenBank/DDBJ whole genome shotgun (WGS) entry which is preliminary data.</text>
</comment>
<proteinExistence type="predicted"/>
<gene>
    <name evidence="2" type="ORF">ACFQ0R_00965</name>
</gene>
<dbReference type="PANTHER" id="PTHR43031">
    <property type="entry name" value="FAD-DEPENDENT OXIDOREDUCTASE"/>
    <property type="match status" value="1"/>
</dbReference>
<name>A0ABW3GPS1_9FLAO</name>
<evidence type="ECO:0000259" key="1">
    <source>
        <dbReference type="PROSITE" id="PS50206"/>
    </source>
</evidence>
<dbReference type="PROSITE" id="PS50206">
    <property type="entry name" value="RHODANESE_3"/>
    <property type="match status" value="1"/>
</dbReference>
<dbReference type="SUPFAM" id="SSF52821">
    <property type="entry name" value="Rhodanese/Cell cycle control phosphatase"/>
    <property type="match status" value="1"/>
</dbReference>
<dbReference type="PANTHER" id="PTHR43031:SF18">
    <property type="entry name" value="RHODANESE-RELATED SULFURTRANSFERASES"/>
    <property type="match status" value="1"/>
</dbReference>
<dbReference type="InterPro" id="IPR050229">
    <property type="entry name" value="GlpE_sulfurtransferase"/>
</dbReference>
<keyword evidence="3" id="KW-1185">Reference proteome</keyword>
<dbReference type="CDD" id="cd00158">
    <property type="entry name" value="RHOD"/>
    <property type="match status" value="1"/>
</dbReference>
<dbReference type="Pfam" id="PF00581">
    <property type="entry name" value="Rhodanese"/>
    <property type="match status" value="1"/>
</dbReference>
<dbReference type="SMART" id="SM00450">
    <property type="entry name" value="RHOD"/>
    <property type="match status" value="1"/>
</dbReference>
<sequence length="103" mass="11964">MENLNEKKWVDGLKASENSEIIDVRTPEEFNEGYIEGAKLINIQDTSRFMDQIEQLPKDKDYYVYCRSGRRSEMACQIMEKAGIKNAYNLEGGIIDWHGEVKK</sequence>
<dbReference type="Gene3D" id="3.40.250.10">
    <property type="entry name" value="Rhodanese-like domain"/>
    <property type="match status" value="1"/>
</dbReference>